<name>A0ACC6KRG6_9SPHI</name>
<comment type="caution">
    <text evidence="1">The sequence shown here is derived from an EMBL/GenBank/DDBJ whole genome shotgun (WGS) entry which is preliminary data.</text>
</comment>
<gene>
    <name evidence="1" type="ORF">J2X78_000339</name>
</gene>
<evidence type="ECO:0000313" key="1">
    <source>
        <dbReference type="EMBL" id="MDR6781787.1"/>
    </source>
</evidence>
<dbReference type="EC" id="2.5.1.3" evidence="1"/>
<reference evidence="1" key="1">
    <citation type="submission" date="2023-07" db="EMBL/GenBank/DDBJ databases">
        <title>Sorghum-associated microbial communities from plants grown in Nebraska, USA.</title>
        <authorList>
            <person name="Schachtman D."/>
        </authorList>
    </citation>
    <scope>NUCLEOTIDE SEQUENCE</scope>
    <source>
        <strain evidence="1">2697</strain>
    </source>
</reference>
<proteinExistence type="predicted"/>
<keyword evidence="1" id="KW-0808">Transferase</keyword>
<sequence>MKLFVISSAHLFKGEAALINQLFEAGMPVLHLRKENPDRQEYAGLISAVDECFHHRIALHQFHELSADFPGVKRLHYPEWMRKQPTQTVKNDEFTRSTSIHNLNELNEVQGFAYTFFGPVFDSFSKPGYKSRLAGDFKVPVMENTTPIIAIGGIDADKIEPLKQMGFEGAAVLGALWNDKEQALTNFNKIKRICSS</sequence>
<evidence type="ECO:0000313" key="2">
    <source>
        <dbReference type="Proteomes" id="UP001246858"/>
    </source>
</evidence>
<accession>A0ACC6KRG6</accession>
<keyword evidence="2" id="KW-1185">Reference proteome</keyword>
<dbReference type="EMBL" id="JAVDTF010000001">
    <property type="protein sequence ID" value="MDR6781787.1"/>
    <property type="molecule type" value="Genomic_DNA"/>
</dbReference>
<organism evidence="1 2">
    <name type="scientific">Pedobacter africanus</name>
    <dbReference type="NCBI Taxonomy" id="151894"/>
    <lineage>
        <taxon>Bacteria</taxon>
        <taxon>Pseudomonadati</taxon>
        <taxon>Bacteroidota</taxon>
        <taxon>Sphingobacteriia</taxon>
        <taxon>Sphingobacteriales</taxon>
        <taxon>Sphingobacteriaceae</taxon>
        <taxon>Pedobacter</taxon>
    </lineage>
</organism>
<protein>
    <submittedName>
        <fullName evidence="1">Thiamine-phosphate pyrophosphorylase</fullName>
        <ecNumber evidence="1">2.5.1.3</ecNumber>
    </submittedName>
</protein>
<dbReference type="Proteomes" id="UP001246858">
    <property type="component" value="Unassembled WGS sequence"/>
</dbReference>